<evidence type="ECO:0000256" key="2">
    <source>
        <dbReference type="ARBA" id="ARBA00011575"/>
    </source>
</evidence>
<dbReference type="PRINTS" id="PR00095">
    <property type="entry name" value="ANTSNTHASEI"/>
</dbReference>
<gene>
    <name evidence="11" type="ORF">SAMN06265379_105180</name>
</gene>
<dbReference type="EMBL" id="FXTB01000005">
    <property type="protein sequence ID" value="SMO70989.1"/>
    <property type="molecule type" value="Genomic_DNA"/>
</dbReference>
<evidence type="ECO:0000259" key="10">
    <source>
        <dbReference type="Pfam" id="PF04715"/>
    </source>
</evidence>
<evidence type="ECO:0000256" key="8">
    <source>
        <dbReference type="ARBA" id="ARBA00047683"/>
    </source>
</evidence>
<dbReference type="RefSeq" id="WP_142533629.1">
    <property type="nucleotide sequence ID" value="NZ_FXTB01000005.1"/>
</dbReference>
<dbReference type="PANTHER" id="PTHR11236">
    <property type="entry name" value="AMINOBENZOATE/ANTHRANILATE SYNTHASE"/>
    <property type="match status" value="1"/>
</dbReference>
<evidence type="ECO:0000256" key="4">
    <source>
        <dbReference type="ARBA" id="ARBA00022723"/>
    </source>
</evidence>
<dbReference type="OrthoDB" id="9803598at2"/>
<evidence type="ECO:0000256" key="7">
    <source>
        <dbReference type="ARBA" id="ARBA00025634"/>
    </source>
</evidence>
<evidence type="ECO:0000259" key="9">
    <source>
        <dbReference type="Pfam" id="PF00425"/>
    </source>
</evidence>
<keyword evidence="6" id="KW-0456">Lyase</keyword>
<dbReference type="Gene3D" id="3.60.120.10">
    <property type="entry name" value="Anthranilate synthase"/>
    <property type="match status" value="1"/>
</dbReference>
<keyword evidence="12" id="KW-1185">Reference proteome</keyword>
<sequence>MKSINIISTAQKVPANIADIITPVSIYMKLRDLYPGTILLESSDYHGNTNSQSFICFEPMAEFKVAQGDVEVLLPCGTIVKGEKPEVKDIPAQLDDFLNMFNVVGAKNGPKVNGVFGYSSYDAVQHFESITFKNEVSPEYEIPEIRYNYYRYILAFDHFTNQLNLIENLPENEESKWVSIMDLLYNRTVPGFKFQPDGNEVSNNTDEEYIDMVKKGIDHCFKGDVFQLVLSRQFKRKYIGDEFNVYRALRNINPSPYLYFFDYGGYKILGSSPEAQLIIDKGEATINPIAGTFKRTGKDIKDRELAEQLSNDPKENAEHVMLVDLARNDLSRNCEKVRVKTYKEVQYYSHVLHLVSDVRGQLKQGANTCRVMADTFPAGTLSGAPKYRAMELIDRYENQNRSYYGGCIGMLGFDGSFNQAIMIRSFLCKNNTLFYQAGAGIVSQSVPENELAEVNNKLGALKKAVELATEF</sequence>
<keyword evidence="5" id="KW-0460">Magnesium</keyword>
<evidence type="ECO:0000256" key="6">
    <source>
        <dbReference type="ARBA" id="ARBA00023239"/>
    </source>
</evidence>
<dbReference type="GO" id="GO:0000162">
    <property type="term" value="P:L-tryptophan biosynthetic process"/>
    <property type="evidence" value="ECO:0007669"/>
    <property type="project" value="TreeGrafter"/>
</dbReference>
<dbReference type="InterPro" id="IPR005801">
    <property type="entry name" value="ADC_synthase"/>
</dbReference>
<feature type="domain" description="Chorismate-utilising enzyme C-terminal" evidence="9">
    <location>
        <begin position="206"/>
        <end position="457"/>
    </location>
</feature>
<keyword evidence="4" id="KW-0479">Metal-binding</keyword>
<reference evidence="11 12" key="1">
    <citation type="submission" date="2017-05" db="EMBL/GenBank/DDBJ databases">
        <authorList>
            <person name="Varghese N."/>
            <person name="Submissions S."/>
        </authorList>
    </citation>
    <scope>NUCLEOTIDE SEQUENCE [LARGE SCALE GENOMIC DNA]</scope>
    <source>
        <strain evidence="11 12">DSM 27040</strain>
    </source>
</reference>
<dbReference type="Pfam" id="PF04715">
    <property type="entry name" value="Anth_synt_I_N"/>
    <property type="match status" value="1"/>
</dbReference>
<dbReference type="Proteomes" id="UP000319040">
    <property type="component" value="Unassembled WGS sequence"/>
</dbReference>
<dbReference type="InterPro" id="IPR015890">
    <property type="entry name" value="Chorismate_C"/>
</dbReference>
<proteinExistence type="predicted"/>
<dbReference type="Pfam" id="PF00425">
    <property type="entry name" value="Chorismate_bind"/>
    <property type="match status" value="1"/>
</dbReference>
<comment type="function">
    <text evidence="7">Part of a heterotetrameric complex that catalyzes the two-step biosynthesis of anthranilate, an intermediate in the biosynthesis of L-tryptophan. In the first step, the glutamine-binding beta subunit (TrpG) of anthranilate synthase (AS) provides the glutamine amidotransferase activity which generates ammonia as a substrate that, along with chorismate, is used in the second step, catalyzed by the large alpha subunit of AS (TrpE) to produce anthranilate. In the absence of TrpG, TrpE can synthesize anthranilate directly from chorismate and high concentrations of ammonia.</text>
</comment>
<dbReference type="AlphaFoldDB" id="A0A521DGZ6"/>
<evidence type="ECO:0000256" key="5">
    <source>
        <dbReference type="ARBA" id="ARBA00022842"/>
    </source>
</evidence>
<accession>A0A521DGZ6</accession>
<dbReference type="SUPFAM" id="SSF56322">
    <property type="entry name" value="ADC synthase"/>
    <property type="match status" value="1"/>
</dbReference>
<dbReference type="PANTHER" id="PTHR11236:SF48">
    <property type="entry name" value="ISOCHORISMATE SYNTHASE MENF"/>
    <property type="match status" value="1"/>
</dbReference>
<organism evidence="11 12">
    <name type="scientific">Saccharicrinis carchari</name>
    <dbReference type="NCBI Taxonomy" id="1168039"/>
    <lineage>
        <taxon>Bacteria</taxon>
        <taxon>Pseudomonadati</taxon>
        <taxon>Bacteroidota</taxon>
        <taxon>Bacteroidia</taxon>
        <taxon>Marinilabiliales</taxon>
        <taxon>Marinilabiliaceae</taxon>
        <taxon>Saccharicrinis</taxon>
    </lineage>
</organism>
<comment type="catalytic activity">
    <reaction evidence="8">
        <text>chorismate + L-glutamine = anthranilate + pyruvate + L-glutamate + H(+)</text>
        <dbReference type="Rhea" id="RHEA:21732"/>
        <dbReference type="ChEBI" id="CHEBI:15361"/>
        <dbReference type="ChEBI" id="CHEBI:15378"/>
        <dbReference type="ChEBI" id="CHEBI:16567"/>
        <dbReference type="ChEBI" id="CHEBI:29748"/>
        <dbReference type="ChEBI" id="CHEBI:29985"/>
        <dbReference type="ChEBI" id="CHEBI:58359"/>
        <dbReference type="EC" id="4.1.3.27"/>
    </reaction>
</comment>
<evidence type="ECO:0000256" key="3">
    <source>
        <dbReference type="ARBA" id="ARBA00020653"/>
    </source>
</evidence>
<comment type="subunit">
    <text evidence="2">Heterotetramer consisting of two non-identical subunits: a beta subunit (TrpG) and a large alpha subunit (TrpE).</text>
</comment>
<comment type="cofactor">
    <cofactor evidence="1">
        <name>Mg(2+)</name>
        <dbReference type="ChEBI" id="CHEBI:18420"/>
    </cofactor>
</comment>
<dbReference type="InterPro" id="IPR019999">
    <property type="entry name" value="Anth_synth_I-like"/>
</dbReference>
<dbReference type="GO" id="GO:0004049">
    <property type="term" value="F:anthranilate synthase activity"/>
    <property type="evidence" value="ECO:0007669"/>
    <property type="project" value="UniProtKB-EC"/>
</dbReference>
<evidence type="ECO:0000313" key="12">
    <source>
        <dbReference type="Proteomes" id="UP000319040"/>
    </source>
</evidence>
<feature type="domain" description="Anthranilate synthase component I N-terminal" evidence="10">
    <location>
        <begin position="19"/>
        <end position="165"/>
    </location>
</feature>
<name>A0A521DGZ6_SACCC</name>
<dbReference type="InterPro" id="IPR006805">
    <property type="entry name" value="Anth_synth_I_N"/>
</dbReference>
<evidence type="ECO:0000256" key="1">
    <source>
        <dbReference type="ARBA" id="ARBA00001946"/>
    </source>
</evidence>
<dbReference type="GO" id="GO:0046872">
    <property type="term" value="F:metal ion binding"/>
    <property type="evidence" value="ECO:0007669"/>
    <property type="project" value="UniProtKB-KW"/>
</dbReference>
<evidence type="ECO:0000313" key="11">
    <source>
        <dbReference type="EMBL" id="SMO70989.1"/>
    </source>
</evidence>
<protein>
    <recommendedName>
        <fullName evidence="3">Anthranilate synthase component 1</fullName>
    </recommendedName>
</protein>